<sequence>MSEEKLIVIYDTFCGWCYGAAPVFDAIVDTDAKVEVLHRHLFDGPYAPKMSEGKGAQILKLIPHVEGLTGQIFSEAFKDNIARSETEVLASGLSAQAAALVHDQGPEKEFALRHRLETLHFGEGMSSTDRQAIVDALIAEGVAPDQAERIGTPELEAKATAYAERAKVLMAAVGSRGVPTVLKVSGDHVTQVDHQTFYGRPETVPANPAEFTSI</sequence>
<accession>A0A1G5QIU9</accession>
<protein>
    <recommendedName>
        <fullName evidence="1">DSBA-like thioredoxin domain-containing protein</fullName>
    </recommendedName>
</protein>
<feature type="domain" description="DSBA-like thioredoxin" evidence="1">
    <location>
        <begin position="7"/>
        <end position="182"/>
    </location>
</feature>
<keyword evidence="3" id="KW-1185">Reference proteome</keyword>
<reference evidence="2 3" key="1">
    <citation type="submission" date="2016-10" db="EMBL/GenBank/DDBJ databases">
        <authorList>
            <person name="de Groot N.N."/>
        </authorList>
    </citation>
    <scope>NUCLEOTIDE SEQUENCE [LARGE SCALE GENOMIC DNA]</scope>
    <source>
        <strain evidence="2 3">U95</strain>
    </source>
</reference>
<dbReference type="SUPFAM" id="SSF52833">
    <property type="entry name" value="Thioredoxin-like"/>
    <property type="match status" value="1"/>
</dbReference>
<dbReference type="GO" id="GO:0016491">
    <property type="term" value="F:oxidoreductase activity"/>
    <property type="evidence" value="ECO:0007669"/>
    <property type="project" value="InterPro"/>
</dbReference>
<gene>
    <name evidence="2" type="ORF">SAMN04488118_104263</name>
</gene>
<dbReference type="Pfam" id="PF01323">
    <property type="entry name" value="DSBA"/>
    <property type="match status" value="1"/>
</dbReference>
<dbReference type="RefSeq" id="WP_090218041.1">
    <property type="nucleotide sequence ID" value="NZ_CANLDO010000031.1"/>
</dbReference>
<dbReference type="STRING" id="1156985.SAMN04488118_104263"/>
<dbReference type="Gene3D" id="3.40.30.10">
    <property type="entry name" value="Glutaredoxin"/>
    <property type="match status" value="1"/>
</dbReference>
<evidence type="ECO:0000259" key="1">
    <source>
        <dbReference type="Pfam" id="PF01323"/>
    </source>
</evidence>
<dbReference type="InterPro" id="IPR001853">
    <property type="entry name" value="DSBA-like_thioredoxin_dom"/>
</dbReference>
<dbReference type="Proteomes" id="UP000198767">
    <property type="component" value="Unassembled WGS sequence"/>
</dbReference>
<dbReference type="EMBL" id="FMWG01000004">
    <property type="protein sequence ID" value="SCZ61612.1"/>
    <property type="molecule type" value="Genomic_DNA"/>
</dbReference>
<evidence type="ECO:0000313" key="3">
    <source>
        <dbReference type="Proteomes" id="UP000198767"/>
    </source>
</evidence>
<dbReference type="OrthoDB" id="9813770at2"/>
<evidence type="ECO:0000313" key="2">
    <source>
        <dbReference type="EMBL" id="SCZ61612.1"/>
    </source>
</evidence>
<dbReference type="AlphaFoldDB" id="A0A1G5QIU9"/>
<name>A0A1G5QIU9_9RHOB</name>
<organism evidence="2 3">
    <name type="scientific">Epibacterium ulvae</name>
    <dbReference type="NCBI Taxonomy" id="1156985"/>
    <lineage>
        <taxon>Bacteria</taxon>
        <taxon>Pseudomonadati</taxon>
        <taxon>Pseudomonadota</taxon>
        <taxon>Alphaproteobacteria</taxon>
        <taxon>Rhodobacterales</taxon>
        <taxon>Roseobacteraceae</taxon>
        <taxon>Epibacterium</taxon>
    </lineage>
</organism>
<proteinExistence type="predicted"/>
<dbReference type="InterPro" id="IPR036249">
    <property type="entry name" value="Thioredoxin-like_sf"/>
</dbReference>